<evidence type="ECO:0000256" key="3">
    <source>
        <dbReference type="ARBA" id="ARBA00023237"/>
    </source>
</evidence>
<sequence length="925" mass="101232">MHTTDHTRYSARQFLQRGLFAGLLLAQPAASLLAQTTTPTTEKKEDAPLILDTFTVTAGFAGSLAAAAEKKQNSNMIIEVITAEDLGKLPDVSIADTLTRLPGLAAQRTNGRAQQISLRGMGPDFSIATLNGREQVSTNLNRGVEFDQYPADLLNEVEVIKSSRADLSAQGLSGTINMKTVRPLSKGRRQGAVYANYEFNELGQLTPGVDETGYRSGLHYIDQFMDGKLGIALGYSVVNSPWAGQQFQAWGYPTDGSNAYVLGGTKSYVRNSIIDRTALMFVVQYKPDDNFEVNFDLYRSDFQEKQLLRGMEIPLWWSGAAAQPGYSVTNGYVPSMTFNNVQPVVRNDAFVRDATPLALGANIKIAQRSTWPIEVDVSYSKIERTDRNIETWSGVGFRGTPFTTADAVRVDLRPGTIPQLTTTKNYADGSVLRLSDPQGWGPTSLPGGGMHGYQKYFTAYDELGSVRASTMHELNKWGFKSFDAGIVYTDRYKRDGEKPSGFISPANGSNTLPLPPKIGTTDMSFMGLGQIYAYDPLAAFANGIWAYTPNNDSGIVANRYQIREKVTQYFGKLNIDSKMGNVPVGGDLGIRLIHTDQSSKGYSANGANLTRVSDGDKYWTVAPNLNLSFLAAERTYVRFGLSRQIARPRMFDLRASRTWGYNPANAAAPTLQNSPWSGGGGNSKLRPWESDSLDLSIERYFKDNRGYFAVAGFVKKLQNYIYEQRSVADFTGYPVLSGPEPVLRQGIVSQPVNGQGGSIKGLEVTLNLSSEMFSDIKGFGVTMNGAYTDSSIAPWGPGNGTAPIQGLSRKVANMTVYYETGGFSARVSDRYRSENRQYITTFGVPNPGGDVNPNGGFSVAQPENIIDAQVSYSFNKGALKGLTVLATAYNLNNEPLITYDNDDPRRVINYQYYGASYSLGASYKF</sequence>
<dbReference type="Gene3D" id="2.40.170.20">
    <property type="entry name" value="TonB-dependent receptor, beta-barrel domain"/>
    <property type="match status" value="1"/>
</dbReference>
<dbReference type="Pfam" id="PF07715">
    <property type="entry name" value="Plug"/>
    <property type="match status" value="1"/>
</dbReference>
<reference evidence="5 6" key="1">
    <citation type="submission" date="2016-06" db="EMBL/GenBank/DDBJ databases">
        <title>Three novel species with peptidoglycan cell walls form the new genus Lacunisphaera gen. nov. in the family Opitutaceae of the verrucomicrobial subdivision 4.</title>
        <authorList>
            <person name="Rast P."/>
            <person name="Gloeckner I."/>
            <person name="Jogler M."/>
            <person name="Boedeker C."/>
            <person name="Jeske O."/>
            <person name="Wiegand S."/>
            <person name="Reinhardt R."/>
            <person name="Schumann P."/>
            <person name="Rohde M."/>
            <person name="Spring S."/>
            <person name="Gloeckner F.O."/>
            <person name="Jogler C."/>
        </authorList>
    </citation>
    <scope>NUCLEOTIDE SEQUENCE [LARGE SCALE GENOMIC DNA]</scope>
    <source>
        <strain evidence="5 6">IG16b</strain>
    </source>
</reference>
<dbReference type="PANTHER" id="PTHR40980">
    <property type="entry name" value="PLUG DOMAIN-CONTAINING PROTEIN"/>
    <property type="match status" value="1"/>
</dbReference>
<dbReference type="SUPFAM" id="SSF56935">
    <property type="entry name" value="Porins"/>
    <property type="match status" value="1"/>
</dbReference>
<dbReference type="CDD" id="cd01347">
    <property type="entry name" value="ligand_gated_channel"/>
    <property type="match status" value="1"/>
</dbReference>
<comment type="subcellular location">
    <subcellularLocation>
        <location evidence="1">Cell outer membrane</location>
    </subcellularLocation>
</comment>
<dbReference type="PANTHER" id="PTHR40980:SF3">
    <property type="entry name" value="TONB-DEPENDENT RECEPTOR-LIKE BETA-BARREL DOMAIN-CONTAINING PROTEIN"/>
    <property type="match status" value="1"/>
</dbReference>
<dbReference type="KEGG" id="obg:Verru16b_01110"/>
<evidence type="ECO:0000313" key="6">
    <source>
        <dbReference type="Proteomes" id="UP000095228"/>
    </source>
</evidence>
<protein>
    <submittedName>
        <fullName evidence="5">Catecholate siderophore receptor CirA</fullName>
    </submittedName>
</protein>
<evidence type="ECO:0000256" key="2">
    <source>
        <dbReference type="ARBA" id="ARBA00023136"/>
    </source>
</evidence>
<evidence type="ECO:0000313" key="5">
    <source>
        <dbReference type="EMBL" id="AOS44049.1"/>
    </source>
</evidence>
<evidence type="ECO:0000256" key="1">
    <source>
        <dbReference type="ARBA" id="ARBA00004442"/>
    </source>
</evidence>
<proteinExistence type="predicted"/>
<dbReference type="InterPro" id="IPR010104">
    <property type="entry name" value="TonB_rcpt_bac"/>
</dbReference>
<feature type="domain" description="TonB-dependent receptor plug" evidence="4">
    <location>
        <begin position="71"/>
        <end position="174"/>
    </location>
</feature>
<dbReference type="OrthoDB" id="5476657at2"/>
<keyword evidence="2" id="KW-0472">Membrane</keyword>
<dbReference type="AlphaFoldDB" id="A0A1D8AT18"/>
<dbReference type="Proteomes" id="UP000095228">
    <property type="component" value="Chromosome"/>
</dbReference>
<evidence type="ECO:0000259" key="4">
    <source>
        <dbReference type="Pfam" id="PF07715"/>
    </source>
</evidence>
<gene>
    <name evidence="5" type="ORF">Verru16b_01110</name>
</gene>
<dbReference type="PATRIC" id="fig|1838286.3.peg.1113"/>
<dbReference type="RefSeq" id="WP_083270123.1">
    <property type="nucleotide sequence ID" value="NZ_CP016094.1"/>
</dbReference>
<accession>A0A1D8AT18</accession>
<dbReference type="GO" id="GO:0009279">
    <property type="term" value="C:cell outer membrane"/>
    <property type="evidence" value="ECO:0007669"/>
    <property type="project" value="UniProtKB-SubCell"/>
</dbReference>
<dbReference type="InterPro" id="IPR037066">
    <property type="entry name" value="Plug_dom_sf"/>
</dbReference>
<dbReference type="NCBIfam" id="TIGR01782">
    <property type="entry name" value="TonB-Xanth-Caul"/>
    <property type="match status" value="1"/>
</dbReference>
<dbReference type="InterPro" id="IPR036942">
    <property type="entry name" value="Beta-barrel_TonB_sf"/>
</dbReference>
<dbReference type="STRING" id="1838286.Verru16b_01110"/>
<organism evidence="5 6">
    <name type="scientific">Lacunisphaera limnophila</name>
    <dbReference type="NCBI Taxonomy" id="1838286"/>
    <lineage>
        <taxon>Bacteria</taxon>
        <taxon>Pseudomonadati</taxon>
        <taxon>Verrucomicrobiota</taxon>
        <taxon>Opitutia</taxon>
        <taxon>Opitutales</taxon>
        <taxon>Opitutaceae</taxon>
        <taxon>Lacunisphaera</taxon>
    </lineage>
</organism>
<dbReference type="EMBL" id="CP016094">
    <property type="protein sequence ID" value="AOS44049.1"/>
    <property type="molecule type" value="Genomic_DNA"/>
</dbReference>
<dbReference type="Gene3D" id="2.170.130.10">
    <property type="entry name" value="TonB-dependent receptor, plug domain"/>
    <property type="match status" value="1"/>
</dbReference>
<keyword evidence="5" id="KW-0675">Receptor</keyword>
<dbReference type="InterPro" id="IPR012910">
    <property type="entry name" value="Plug_dom"/>
</dbReference>
<keyword evidence="3" id="KW-0998">Cell outer membrane</keyword>
<name>A0A1D8AT18_9BACT</name>
<keyword evidence="6" id="KW-1185">Reference proteome</keyword>